<evidence type="ECO:0000313" key="2">
    <source>
        <dbReference type="Proteomes" id="UP001302745"/>
    </source>
</evidence>
<organism evidence="1 2">
    <name type="scientific">Chaetomidium leptoderma</name>
    <dbReference type="NCBI Taxonomy" id="669021"/>
    <lineage>
        <taxon>Eukaryota</taxon>
        <taxon>Fungi</taxon>
        <taxon>Dikarya</taxon>
        <taxon>Ascomycota</taxon>
        <taxon>Pezizomycotina</taxon>
        <taxon>Sordariomycetes</taxon>
        <taxon>Sordariomycetidae</taxon>
        <taxon>Sordariales</taxon>
        <taxon>Chaetomiaceae</taxon>
        <taxon>Chaetomidium</taxon>
    </lineage>
</organism>
<comment type="caution">
    <text evidence="1">The sequence shown here is derived from an EMBL/GenBank/DDBJ whole genome shotgun (WGS) entry which is preliminary data.</text>
</comment>
<evidence type="ECO:0000313" key="1">
    <source>
        <dbReference type="EMBL" id="KAK4150206.1"/>
    </source>
</evidence>
<dbReference type="EMBL" id="MU857089">
    <property type="protein sequence ID" value="KAK4150206.1"/>
    <property type="molecule type" value="Genomic_DNA"/>
</dbReference>
<proteinExistence type="predicted"/>
<reference evidence="1" key="2">
    <citation type="submission" date="2023-05" db="EMBL/GenBank/DDBJ databases">
        <authorList>
            <consortium name="Lawrence Berkeley National Laboratory"/>
            <person name="Steindorff A."/>
            <person name="Hensen N."/>
            <person name="Bonometti L."/>
            <person name="Westerberg I."/>
            <person name="Brannstrom I.O."/>
            <person name="Guillou S."/>
            <person name="Cros-Aarteil S."/>
            <person name="Calhoun S."/>
            <person name="Haridas S."/>
            <person name="Kuo A."/>
            <person name="Mondo S."/>
            <person name="Pangilinan J."/>
            <person name="Riley R."/>
            <person name="Labutti K."/>
            <person name="Andreopoulos B."/>
            <person name="Lipzen A."/>
            <person name="Chen C."/>
            <person name="Yanf M."/>
            <person name="Daum C."/>
            <person name="Ng V."/>
            <person name="Clum A."/>
            <person name="Ohm R."/>
            <person name="Martin F."/>
            <person name="Silar P."/>
            <person name="Natvig D."/>
            <person name="Lalanne C."/>
            <person name="Gautier V."/>
            <person name="Ament-Velasquez S.L."/>
            <person name="Kruys A."/>
            <person name="Hutchinson M.I."/>
            <person name="Powell A.J."/>
            <person name="Barry K."/>
            <person name="Miller A.N."/>
            <person name="Grigoriev I.V."/>
            <person name="Debuchy R."/>
            <person name="Gladieux P."/>
            <person name="Thoren M.H."/>
            <person name="Johannesson H."/>
        </authorList>
    </citation>
    <scope>NUCLEOTIDE SEQUENCE</scope>
    <source>
        <strain evidence="1">CBS 538.74</strain>
    </source>
</reference>
<dbReference type="Proteomes" id="UP001302745">
    <property type="component" value="Unassembled WGS sequence"/>
</dbReference>
<protein>
    <submittedName>
        <fullName evidence="1">Uncharacterized protein</fullName>
    </submittedName>
</protein>
<keyword evidence="2" id="KW-1185">Reference proteome</keyword>
<dbReference type="AlphaFoldDB" id="A0AAN6VG65"/>
<gene>
    <name evidence="1" type="ORF">C8A00DRAFT_37211</name>
</gene>
<name>A0AAN6VG65_9PEZI</name>
<accession>A0AAN6VG65</accession>
<reference evidence="1" key="1">
    <citation type="journal article" date="2023" name="Mol. Phylogenet. Evol.">
        <title>Genome-scale phylogeny and comparative genomics of the fungal order Sordariales.</title>
        <authorList>
            <person name="Hensen N."/>
            <person name="Bonometti L."/>
            <person name="Westerberg I."/>
            <person name="Brannstrom I.O."/>
            <person name="Guillou S."/>
            <person name="Cros-Aarteil S."/>
            <person name="Calhoun S."/>
            <person name="Haridas S."/>
            <person name="Kuo A."/>
            <person name="Mondo S."/>
            <person name="Pangilinan J."/>
            <person name="Riley R."/>
            <person name="LaButti K."/>
            <person name="Andreopoulos B."/>
            <person name="Lipzen A."/>
            <person name="Chen C."/>
            <person name="Yan M."/>
            <person name="Daum C."/>
            <person name="Ng V."/>
            <person name="Clum A."/>
            <person name="Steindorff A."/>
            <person name="Ohm R.A."/>
            <person name="Martin F."/>
            <person name="Silar P."/>
            <person name="Natvig D.O."/>
            <person name="Lalanne C."/>
            <person name="Gautier V."/>
            <person name="Ament-Velasquez S.L."/>
            <person name="Kruys A."/>
            <person name="Hutchinson M.I."/>
            <person name="Powell A.J."/>
            <person name="Barry K."/>
            <person name="Miller A.N."/>
            <person name="Grigoriev I.V."/>
            <person name="Debuchy R."/>
            <person name="Gladieux P."/>
            <person name="Hiltunen Thoren M."/>
            <person name="Johannesson H."/>
        </authorList>
    </citation>
    <scope>NUCLEOTIDE SEQUENCE</scope>
    <source>
        <strain evidence="1">CBS 538.74</strain>
    </source>
</reference>
<sequence>MGGVRKSKDVDCSASTSKEQPIQLLDYKEGFVVIPQSRTDYVAFMWSDQPGTQNAVLAEIFCEEYFLTKQRTLSDNHIDNQIDNQIDNHIDNRIHHHIDNHIDHHFDNHFDDNIPVSIYLGEK</sequence>